<reference evidence="2 3" key="1">
    <citation type="submission" date="2011-07" db="EMBL/GenBank/DDBJ databases">
        <authorList>
            <person name="Coyne R."/>
            <person name="Brami D."/>
            <person name="Johnson J."/>
            <person name="Hostetler J."/>
            <person name="Hannick L."/>
            <person name="Clark T."/>
            <person name="Cassidy-Hanley D."/>
            <person name="Inman J."/>
        </authorList>
    </citation>
    <scope>NUCLEOTIDE SEQUENCE [LARGE SCALE GENOMIC DNA]</scope>
    <source>
        <strain evidence="2 3">G5</strain>
    </source>
</reference>
<feature type="coiled-coil region" evidence="1">
    <location>
        <begin position="116"/>
        <end position="150"/>
    </location>
</feature>
<proteinExistence type="predicted"/>
<feature type="coiled-coil region" evidence="1">
    <location>
        <begin position="326"/>
        <end position="370"/>
    </location>
</feature>
<dbReference type="RefSeq" id="XP_004026845.1">
    <property type="nucleotide sequence ID" value="XM_004026796.1"/>
</dbReference>
<evidence type="ECO:0000313" key="3">
    <source>
        <dbReference type="Proteomes" id="UP000008983"/>
    </source>
</evidence>
<keyword evidence="3" id="KW-1185">Reference proteome</keyword>
<dbReference type="OrthoDB" id="298151at2759"/>
<dbReference type="InParanoid" id="G0R426"/>
<accession>G0R426</accession>
<dbReference type="Proteomes" id="UP000008983">
    <property type="component" value="Unassembled WGS sequence"/>
</dbReference>
<evidence type="ECO:0000256" key="1">
    <source>
        <dbReference type="SAM" id="Coils"/>
    </source>
</evidence>
<feature type="coiled-coil region" evidence="1">
    <location>
        <begin position="181"/>
        <end position="208"/>
    </location>
</feature>
<evidence type="ECO:0000313" key="2">
    <source>
        <dbReference type="EMBL" id="EGR27778.1"/>
    </source>
</evidence>
<dbReference type="eggNOG" id="ENOG502SPUI">
    <property type="taxonomic scope" value="Eukaryota"/>
</dbReference>
<name>G0R426_ICHMU</name>
<sequence length="540" mass="64155">MISESQGIHQSLNRKTTKIEFLSQENQQLREQVQELQNIIKLNKEALRIVMQPSDNISKQQQGNPDHNNYKALNLVLHSLYEENAQLIQINEKISQERNIAQSRALINEQISEASQKHERELIQDLEQKVSNLTKKLKEQEKVIYQYEKTIPSYDEMSGIVIKYRDIINLNDQTFRMHDENEKLNILIQKQIKEINELRNSKQELAKINMVQQKNQQKTKKTYKKKQMSNEILLFFFFFFYNFCCQQKKVHKKLMNQNSEEEDDFEDEMPNLPEKVQTINTDAGKLGLNIPKLDLAKALKIQEINAKKSTMQQLQLQQGSDIGAIMEQYRKNDAELIIAKKNLQREMLLNKTLQIENDNLKRLNIELEARNEIFVYSHNMYEEKWQKIYTAFQHYREFYRKYHQNIAISSKSNTNNNKSIIEILNTSSNNIKYANYYMENNNMSQVNGDYMKKELNSKNLIEMNNIDELVQIDSGNQRENIQNYLLNLAKDVYLIFDKVNITNYMYYQFNIFQYISKPLIKQKINLNIVQNDLQVILQII</sequence>
<dbReference type="EMBL" id="GL984322">
    <property type="protein sequence ID" value="EGR27778.1"/>
    <property type="molecule type" value="Genomic_DNA"/>
</dbReference>
<keyword evidence="1" id="KW-0175">Coiled coil</keyword>
<dbReference type="OMA" id="NTDMIHS"/>
<gene>
    <name evidence="2" type="ORF">IMG5_189200</name>
</gene>
<protein>
    <submittedName>
        <fullName evidence="2">Uncharacterized protein</fullName>
    </submittedName>
</protein>
<organism evidence="2 3">
    <name type="scientific">Ichthyophthirius multifiliis</name>
    <name type="common">White spot disease agent</name>
    <name type="synonym">Ich</name>
    <dbReference type="NCBI Taxonomy" id="5932"/>
    <lineage>
        <taxon>Eukaryota</taxon>
        <taxon>Sar</taxon>
        <taxon>Alveolata</taxon>
        <taxon>Ciliophora</taxon>
        <taxon>Intramacronucleata</taxon>
        <taxon>Oligohymenophorea</taxon>
        <taxon>Hymenostomatida</taxon>
        <taxon>Ophryoglenina</taxon>
        <taxon>Ichthyophthirius</taxon>
    </lineage>
</organism>
<feature type="coiled-coil region" evidence="1">
    <location>
        <begin position="12"/>
        <end position="46"/>
    </location>
</feature>
<dbReference type="GeneID" id="14903852"/>
<dbReference type="AlphaFoldDB" id="G0R426"/>